<gene>
    <name evidence="2" type="ORF">HYPSUDRAFT_638539</name>
</gene>
<dbReference type="EMBL" id="KN817547">
    <property type="protein sequence ID" value="KJA22786.1"/>
    <property type="molecule type" value="Genomic_DNA"/>
</dbReference>
<organism evidence="2 3">
    <name type="scientific">Hypholoma sublateritium (strain FD-334 SS-4)</name>
    <dbReference type="NCBI Taxonomy" id="945553"/>
    <lineage>
        <taxon>Eukaryota</taxon>
        <taxon>Fungi</taxon>
        <taxon>Dikarya</taxon>
        <taxon>Basidiomycota</taxon>
        <taxon>Agaricomycotina</taxon>
        <taxon>Agaricomycetes</taxon>
        <taxon>Agaricomycetidae</taxon>
        <taxon>Agaricales</taxon>
        <taxon>Agaricineae</taxon>
        <taxon>Strophariaceae</taxon>
        <taxon>Hypholoma</taxon>
    </lineage>
</organism>
<evidence type="ECO:0000313" key="2">
    <source>
        <dbReference type="EMBL" id="KJA22786.1"/>
    </source>
</evidence>
<accession>A0A0D2P251</accession>
<sequence length="204" mass="22780">MIYRAQGTAYSSHAVPGAAGSKFLAYSEHSLALFFGCAHASIVGVHISGAYPEPSPARKRYFEEPADLLVGEKVVNLVTPPETSAVHLTQRRLGKAFAIVPWLYHDGNLIRPSRRAIEPRVTSSSDRACMISPPGRAPDREARLFHRPRRPPYQRRPSAVPPRPCRFLACELLCALSKIAICVRKHDAAPEMRTLRWSRYLDRA</sequence>
<evidence type="ECO:0000313" key="3">
    <source>
        <dbReference type="Proteomes" id="UP000054270"/>
    </source>
</evidence>
<evidence type="ECO:0000256" key="1">
    <source>
        <dbReference type="SAM" id="MobiDB-lite"/>
    </source>
</evidence>
<dbReference type="Proteomes" id="UP000054270">
    <property type="component" value="Unassembled WGS sequence"/>
</dbReference>
<protein>
    <submittedName>
        <fullName evidence="2">Uncharacterized protein</fullName>
    </submittedName>
</protein>
<dbReference type="AlphaFoldDB" id="A0A0D2P251"/>
<feature type="region of interest" description="Disordered" evidence="1">
    <location>
        <begin position="132"/>
        <end position="159"/>
    </location>
</feature>
<keyword evidence="3" id="KW-1185">Reference proteome</keyword>
<proteinExistence type="predicted"/>
<reference evidence="3" key="1">
    <citation type="submission" date="2014-04" db="EMBL/GenBank/DDBJ databases">
        <title>Evolutionary Origins and Diversification of the Mycorrhizal Mutualists.</title>
        <authorList>
            <consortium name="DOE Joint Genome Institute"/>
            <consortium name="Mycorrhizal Genomics Consortium"/>
            <person name="Kohler A."/>
            <person name="Kuo A."/>
            <person name="Nagy L.G."/>
            <person name="Floudas D."/>
            <person name="Copeland A."/>
            <person name="Barry K.W."/>
            <person name="Cichocki N."/>
            <person name="Veneault-Fourrey C."/>
            <person name="LaButti K."/>
            <person name="Lindquist E.A."/>
            <person name="Lipzen A."/>
            <person name="Lundell T."/>
            <person name="Morin E."/>
            <person name="Murat C."/>
            <person name="Riley R."/>
            <person name="Ohm R."/>
            <person name="Sun H."/>
            <person name="Tunlid A."/>
            <person name="Henrissat B."/>
            <person name="Grigoriev I.V."/>
            <person name="Hibbett D.S."/>
            <person name="Martin F."/>
        </authorList>
    </citation>
    <scope>NUCLEOTIDE SEQUENCE [LARGE SCALE GENOMIC DNA]</scope>
    <source>
        <strain evidence="3">FD-334 SS-4</strain>
    </source>
</reference>
<name>A0A0D2P251_HYPSF</name>